<dbReference type="OrthoDB" id="10252707at2759"/>
<name>A0A8H5GSP8_9AGAR</name>
<dbReference type="AlphaFoldDB" id="A0A8H5GSP8"/>
<feature type="compositionally biased region" description="Polar residues" evidence="1">
    <location>
        <begin position="1"/>
        <end position="14"/>
    </location>
</feature>
<dbReference type="InterPro" id="IPR016024">
    <property type="entry name" value="ARM-type_fold"/>
</dbReference>
<feature type="compositionally biased region" description="Polar residues" evidence="1">
    <location>
        <begin position="39"/>
        <end position="55"/>
    </location>
</feature>
<dbReference type="EMBL" id="JAACJP010000051">
    <property type="protein sequence ID" value="KAF5370504.1"/>
    <property type="molecule type" value="Genomic_DNA"/>
</dbReference>
<dbReference type="GO" id="GO:0006406">
    <property type="term" value="P:mRNA export from nucleus"/>
    <property type="evidence" value="ECO:0007669"/>
    <property type="project" value="InterPro"/>
</dbReference>
<keyword evidence="4" id="KW-1185">Reference proteome</keyword>
<sequence length="165" mass="18071">MCTTSPTHSRTYSKPTPLHGPVCAQPLPRTRQRRRHHCTSTASKQHSRVQRTQTSPCSVNLNATVRSIALQSLLHTGSRPFSYVFNAIERYLSLLRSITSAEAKAGILSAAAAFWKGNCQMVGIVFVKLMQYQIVDPMYVVVWTFANHAPVPSMHGASTSGAGTT</sequence>
<dbReference type="GO" id="GO:0000184">
    <property type="term" value="P:nuclear-transcribed mRNA catabolic process, nonsense-mediated decay"/>
    <property type="evidence" value="ECO:0007669"/>
    <property type="project" value="TreeGrafter"/>
</dbReference>
<dbReference type="PANTHER" id="PTHR12412:SF2">
    <property type="entry name" value="NUCLEAR CAP-BINDING PROTEIN SUBUNIT 1"/>
    <property type="match status" value="1"/>
</dbReference>
<gene>
    <name evidence="3" type="ORF">D9615_010346</name>
</gene>
<dbReference type="PANTHER" id="PTHR12412">
    <property type="entry name" value="CAP BINDING PROTEIN"/>
    <property type="match status" value="1"/>
</dbReference>
<evidence type="ECO:0000259" key="2">
    <source>
        <dbReference type="Pfam" id="PF09090"/>
    </source>
</evidence>
<proteinExistence type="predicted"/>
<dbReference type="Pfam" id="PF09090">
    <property type="entry name" value="MIF4G_like_2"/>
    <property type="match status" value="1"/>
</dbReference>
<reference evidence="3 4" key="1">
    <citation type="journal article" date="2020" name="ISME J.">
        <title>Uncovering the hidden diversity of litter-decomposition mechanisms in mushroom-forming fungi.</title>
        <authorList>
            <person name="Floudas D."/>
            <person name="Bentzer J."/>
            <person name="Ahren D."/>
            <person name="Johansson T."/>
            <person name="Persson P."/>
            <person name="Tunlid A."/>
        </authorList>
    </citation>
    <scope>NUCLEOTIDE SEQUENCE [LARGE SCALE GENOMIC DNA]</scope>
    <source>
        <strain evidence="3 4">CBS 661.87</strain>
    </source>
</reference>
<dbReference type="GO" id="GO:0003729">
    <property type="term" value="F:mRNA binding"/>
    <property type="evidence" value="ECO:0007669"/>
    <property type="project" value="TreeGrafter"/>
</dbReference>
<dbReference type="SUPFAM" id="SSF48371">
    <property type="entry name" value="ARM repeat"/>
    <property type="match status" value="1"/>
</dbReference>
<dbReference type="InterPro" id="IPR015174">
    <property type="entry name" value="MIF4G-like_typ-2"/>
</dbReference>
<dbReference type="GO" id="GO:0005634">
    <property type="term" value="C:nucleus"/>
    <property type="evidence" value="ECO:0007669"/>
    <property type="project" value="TreeGrafter"/>
</dbReference>
<dbReference type="GO" id="GO:0005846">
    <property type="term" value="C:nuclear cap binding complex"/>
    <property type="evidence" value="ECO:0007669"/>
    <property type="project" value="InterPro"/>
</dbReference>
<comment type="caution">
    <text evidence="3">The sequence shown here is derived from an EMBL/GenBank/DDBJ whole genome shotgun (WGS) entry which is preliminary data.</text>
</comment>
<protein>
    <recommendedName>
        <fullName evidence="2">MIF4G-like type 2 domain-containing protein</fullName>
    </recommendedName>
</protein>
<feature type="domain" description="MIF4G-like type 2" evidence="2">
    <location>
        <begin position="60"/>
        <end position="148"/>
    </location>
</feature>
<accession>A0A8H5GSP8</accession>
<dbReference type="GO" id="GO:0000339">
    <property type="term" value="F:RNA cap binding"/>
    <property type="evidence" value="ECO:0007669"/>
    <property type="project" value="InterPro"/>
</dbReference>
<feature type="region of interest" description="Disordered" evidence="1">
    <location>
        <begin position="1"/>
        <end position="55"/>
    </location>
</feature>
<organism evidence="3 4">
    <name type="scientific">Tricholomella constricta</name>
    <dbReference type="NCBI Taxonomy" id="117010"/>
    <lineage>
        <taxon>Eukaryota</taxon>
        <taxon>Fungi</taxon>
        <taxon>Dikarya</taxon>
        <taxon>Basidiomycota</taxon>
        <taxon>Agaricomycotina</taxon>
        <taxon>Agaricomycetes</taxon>
        <taxon>Agaricomycetidae</taxon>
        <taxon>Agaricales</taxon>
        <taxon>Tricholomatineae</taxon>
        <taxon>Lyophyllaceae</taxon>
        <taxon>Tricholomella</taxon>
    </lineage>
</organism>
<dbReference type="Gene3D" id="1.25.40.180">
    <property type="match status" value="1"/>
</dbReference>
<dbReference type="InterPro" id="IPR027159">
    <property type="entry name" value="CBP80"/>
</dbReference>
<evidence type="ECO:0000256" key="1">
    <source>
        <dbReference type="SAM" id="MobiDB-lite"/>
    </source>
</evidence>
<evidence type="ECO:0000313" key="4">
    <source>
        <dbReference type="Proteomes" id="UP000565441"/>
    </source>
</evidence>
<evidence type="ECO:0000313" key="3">
    <source>
        <dbReference type="EMBL" id="KAF5370504.1"/>
    </source>
</evidence>
<dbReference type="Proteomes" id="UP000565441">
    <property type="component" value="Unassembled WGS sequence"/>
</dbReference>